<evidence type="ECO:0000313" key="4">
    <source>
        <dbReference type="EMBL" id="KOC61007.1"/>
    </source>
</evidence>
<keyword evidence="1 2" id="KW-0193">Cuticle</keyword>
<organism evidence="4 5">
    <name type="scientific">Habropoda laboriosa</name>
    <dbReference type="NCBI Taxonomy" id="597456"/>
    <lineage>
        <taxon>Eukaryota</taxon>
        <taxon>Metazoa</taxon>
        <taxon>Ecdysozoa</taxon>
        <taxon>Arthropoda</taxon>
        <taxon>Hexapoda</taxon>
        <taxon>Insecta</taxon>
        <taxon>Pterygota</taxon>
        <taxon>Neoptera</taxon>
        <taxon>Endopterygota</taxon>
        <taxon>Hymenoptera</taxon>
        <taxon>Apocrita</taxon>
        <taxon>Aculeata</taxon>
        <taxon>Apoidea</taxon>
        <taxon>Anthophila</taxon>
        <taxon>Apidae</taxon>
        <taxon>Habropoda</taxon>
    </lineage>
</organism>
<accession>A0A0L7QQV3</accession>
<dbReference type="PANTHER" id="PTHR10380">
    <property type="entry name" value="CUTICLE PROTEIN"/>
    <property type="match status" value="1"/>
</dbReference>
<dbReference type="STRING" id="597456.A0A0L7QQV3"/>
<dbReference type="InterPro" id="IPR000618">
    <property type="entry name" value="Insect_cuticle"/>
</dbReference>
<feature type="non-terminal residue" evidence="4">
    <location>
        <position position="1"/>
    </location>
</feature>
<evidence type="ECO:0000313" key="5">
    <source>
        <dbReference type="Proteomes" id="UP000053825"/>
    </source>
</evidence>
<dbReference type="PANTHER" id="PTHR10380:SF173">
    <property type="entry name" value="CUTICULAR PROTEIN 47EF, ISOFORM C-RELATED"/>
    <property type="match status" value="1"/>
</dbReference>
<sequence>IPFILALGLASGTPLNLVPYAYLSSPVPVYHQQYQDTRTGAHAYSYAGGPSAKEEIKDADGVRGSYSYIDANGILQSVFYVADDNGFRVAATNLPTDNNLNVEPAHIILARNTDKQLDTPKPHRRRRSVEDSAENKDEKAPSAKALYQPVLLTSDIPLATSHQSQVQVHSNARLDLTESKPVDLQPILPAQTLLGGLPVLARAPTYLENRIELHKELGIEGPKPKDAVKIDQQPLTFLHVPLEPLPVASTLIPKEHLPILPVLSKESLPILPVLSQEALHILPAGKLGVASTTTTISSHGISQIHGPSAVTKEPIALPSVALEKNAEIAKDVVPLVPLVKEVPQLAAATVTTSISSHGISQIQGDSKVKIEPTLLLKTVPVAQVHSLVDVPVYLH</sequence>
<gene>
    <name evidence="4" type="ORF">WH47_07184</name>
</gene>
<dbReference type="GO" id="GO:0062129">
    <property type="term" value="C:chitin-based extracellular matrix"/>
    <property type="evidence" value="ECO:0007669"/>
    <property type="project" value="TreeGrafter"/>
</dbReference>
<dbReference type="PROSITE" id="PS00233">
    <property type="entry name" value="CHIT_BIND_RR_1"/>
    <property type="match status" value="1"/>
</dbReference>
<evidence type="ECO:0000256" key="3">
    <source>
        <dbReference type="SAM" id="MobiDB-lite"/>
    </source>
</evidence>
<dbReference type="EMBL" id="KQ414785">
    <property type="protein sequence ID" value="KOC61007.1"/>
    <property type="molecule type" value="Genomic_DNA"/>
</dbReference>
<evidence type="ECO:0000256" key="1">
    <source>
        <dbReference type="ARBA" id="ARBA00022460"/>
    </source>
</evidence>
<dbReference type="PROSITE" id="PS51155">
    <property type="entry name" value="CHIT_BIND_RR_2"/>
    <property type="match status" value="1"/>
</dbReference>
<feature type="compositionally biased region" description="Basic and acidic residues" evidence="3">
    <location>
        <begin position="112"/>
        <end position="121"/>
    </location>
</feature>
<proteinExistence type="predicted"/>
<name>A0A0L7QQV3_9HYME</name>
<dbReference type="Pfam" id="PF00379">
    <property type="entry name" value="Chitin_bind_4"/>
    <property type="match status" value="1"/>
</dbReference>
<dbReference type="AlphaFoldDB" id="A0A0L7QQV3"/>
<feature type="region of interest" description="Disordered" evidence="3">
    <location>
        <begin position="111"/>
        <end position="144"/>
    </location>
</feature>
<reference evidence="4 5" key="1">
    <citation type="submission" date="2015-07" db="EMBL/GenBank/DDBJ databases">
        <title>The genome of Habropoda laboriosa.</title>
        <authorList>
            <person name="Pan H."/>
            <person name="Kapheim K."/>
        </authorList>
    </citation>
    <scope>NUCLEOTIDE SEQUENCE [LARGE SCALE GENOMIC DNA]</scope>
    <source>
        <strain evidence="4">0110345459</strain>
    </source>
</reference>
<keyword evidence="5" id="KW-1185">Reference proteome</keyword>
<dbReference type="InterPro" id="IPR050468">
    <property type="entry name" value="Cuticle_Struct_Prot"/>
</dbReference>
<dbReference type="OrthoDB" id="6515429at2759"/>
<dbReference type="GO" id="GO:0008010">
    <property type="term" value="F:structural constituent of chitin-based larval cuticle"/>
    <property type="evidence" value="ECO:0007669"/>
    <property type="project" value="TreeGrafter"/>
</dbReference>
<evidence type="ECO:0000256" key="2">
    <source>
        <dbReference type="PROSITE-ProRule" id="PRU00497"/>
    </source>
</evidence>
<dbReference type="InterPro" id="IPR031311">
    <property type="entry name" value="CHIT_BIND_RR_consensus"/>
</dbReference>
<feature type="compositionally biased region" description="Basic and acidic residues" evidence="3">
    <location>
        <begin position="128"/>
        <end position="141"/>
    </location>
</feature>
<protein>
    <submittedName>
        <fullName evidence="4">Cuticle protein 6</fullName>
    </submittedName>
</protein>
<dbReference type="Proteomes" id="UP000053825">
    <property type="component" value="Unassembled WGS sequence"/>
</dbReference>